<evidence type="ECO:0000256" key="5">
    <source>
        <dbReference type="ARBA" id="ARBA00023136"/>
    </source>
</evidence>
<accession>A0A0N9XKF3</accession>
<evidence type="ECO:0000256" key="1">
    <source>
        <dbReference type="ARBA" id="ARBA00004141"/>
    </source>
</evidence>
<dbReference type="Pfam" id="PF00324">
    <property type="entry name" value="AA_permease"/>
    <property type="match status" value="1"/>
</dbReference>
<dbReference type="KEGG" id="mft:XA26_34630"/>
<dbReference type="GO" id="GO:0016020">
    <property type="term" value="C:membrane"/>
    <property type="evidence" value="ECO:0007669"/>
    <property type="project" value="UniProtKB-SubCell"/>
</dbReference>
<feature type="transmembrane region" description="Helical" evidence="6">
    <location>
        <begin position="414"/>
        <end position="432"/>
    </location>
</feature>
<comment type="similarity">
    <text evidence="2">Belongs to the amino acid-polyamine-organocation (APC) superfamily.</text>
</comment>
<keyword evidence="9" id="KW-1185">Reference proteome</keyword>
<feature type="transmembrane region" description="Helical" evidence="6">
    <location>
        <begin position="153"/>
        <end position="173"/>
    </location>
</feature>
<dbReference type="GO" id="GO:0055085">
    <property type="term" value="P:transmembrane transport"/>
    <property type="evidence" value="ECO:0007669"/>
    <property type="project" value="InterPro"/>
</dbReference>
<evidence type="ECO:0000313" key="8">
    <source>
        <dbReference type="EMBL" id="ALI27289.1"/>
    </source>
</evidence>
<evidence type="ECO:0000256" key="6">
    <source>
        <dbReference type="SAM" id="Phobius"/>
    </source>
</evidence>
<name>A0A0N9XKF3_MYCFO</name>
<proteinExistence type="inferred from homology"/>
<feature type="transmembrane region" description="Helical" evidence="6">
    <location>
        <begin position="20"/>
        <end position="43"/>
    </location>
</feature>
<feature type="transmembrane region" description="Helical" evidence="6">
    <location>
        <begin position="333"/>
        <end position="351"/>
    </location>
</feature>
<feature type="domain" description="Amino acid permease/ SLC12A" evidence="7">
    <location>
        <begin position="21"/>
        <end position="375"/>
    </location>
</feature>
<comment type="subcellular location">
    <subcellularLocation>
        <location evidence="1">Membrane</location>
        <topology evidence="1">Multi-pass membrane protein</topology>
    </subcellularLocation>
</comment>
<evidence type="ECO:0000256" key="2">
    <source>
        <dbReference type="ARBA" id="ARBA00009523"/>
    </source>
</evidence>
<feature type="transmembrane region" description="Helical" evidence="6">
    <location>
        <begin position="234"/>
        <end position="256"/>
    </location>
</feature>
<evidence type="ECO:0000259" key="7">
    <source>
        <dbReference type="Pfam" id="PF00324"/>
    </source>
</evidence>
<dbReference type="AlphaFoldDB" id="A0A0N9XKF3"/>
<keyword evidence="3 6" id="KW-0812">Transmembrane</keyword>
<keyword evidence="5 6" id="KW-0472">Membrane</keyword>
<feature type="transmembrane region" description="Helical" evidence="6">
    <location>
        <begin position="276"/>
        <end position="300"/>
    </location>
</feature>
<evidence type="ECO:0000313" key="9">
    <source>
        <dbReference type="Proteomes" id="UP000057134"/>
    </source>
</evidence>
<protein>
    <submittedName>
        <fullName evidence="8">Amino acid transporter</fullName>
    </submittedName>
</protein>
<reference evidence="8 9" key="1">
    <citation type="journal article" date="2015" name="MBio">
        <title>Enzymatic Degradation of Phenazines Can Generate Energy and Protect Sensitive Organisms from Toxicity.</title>
        <authorList>
            <person name="Costa K.C."/>
            <person name="Bergkessel M."/>
            <person name="Saunders S."/>
            <person name="Korlach J."/>
            <person name="Newman D.K."/>
        </authorList>
    </citation>
    <scope>NUCLEOTIDE SEQUENCE [LARGE SCALE GENOMIC DNA]</scope>
    <source>
        <strain evidence="8 9">CT6</strain>
    </source>
</reference>
<dbReference type="RefSeq" id="WP_054602485.1">
    <property type="nucleotide sequence ID" value="NZ_CP011269.1"/>
</dbReference>
<dbReference type="Proteomes" id="UP000057134">
    <property type="component" value="Chromosome"/>
</dbReference>
<sequence length="458" mass="47537">MTPPSAGQPTLVRALGLRSLVLFGLAYMTPLIVLGIFGVIASTTAGASASAYLIALAAMLFTASSYGRMAAAYPVSGSAYTYVRRTIDPRAGFLTGWAVLLDYLFLPMVIWLIGAAYLDAQFPGVPGWLWVLGFILITTVLNVVGIKVADKANYLLMAFQLLVIGLFVVLSVASVVRSSGAGGLVSASPFTGIGASIGGVTAGAAIAAYSFLGFDAVTTFTEEAVEPRKNMPRAILLIALIGGAIFLVIAYTTQLVHPGGEFADSSSAALEIAKQIGGNLFGAVFLAGLILAQFASGIAAQASASRLLFAMGRDGTLPRSVFGTLSAKFRTPAANLVMVGAVGLLAMFLDVATSTSFINFGAFVAFTLVNVSVIVYYFRHRAAGEPRNPLLYVVAPAIGAVITSYLLLQLDTRAIVLGLCWLGLGIVVLGLTSRGFKKLPPEIAVDEADAAVAETAAQ</sequence>
<feature type="transmembrane region" description="Helical" evidence="6">
    <location>
        <begin position="357"/>
        <end position="378"/>
    </location>
</feature>
<feature type="transmembrane region" description="Helical" evidence="6">
    <location>
        <begin position="193"/>
        <end position="214"/>
    </location>
</feature>
<feature type="transmembrane region" description="Helical" evidence="6">
    <location>
        <begin position="127"/>
        <end position="146"/>
    </location>
</feature>
<feature type="transmembrane region" description="Helical" evidence="6">
    <location>
        <begin position="49"/>
        <end position="71"/>
    </location>
</feature>
<dbReference type="PIRSF" id="PIRSF006060">
    <property type="entry name" value="AA_transporter"/>
    <property type="match status" value="1"/>
</dbReference>
<dbReference type="EMBL" id="CP011269">
    <property type="protein sequence ID" value="ALI27289.1"/>
    <property type="molecule type" value="Genomic_DNA"/>
</dbReference>
<feature type="transmembrane region" description="Helical" evidence="6">
    <location>
        <begin position="390"/>
        <end position="408"/>
    </location>
</feature>
<evidence type="ECO:0000256" key="3">
    <source>
        <dbReference type="ARBA" id="ARBA00022692"/>
    </source>
</evidence>
<dbReference type="PANTHER" id="PTHR42770">
    <property type="entry name" value="AMINO ACID TRANSPORTER-RELATED"/>
    <property type="match status" value="1"/>
</dbReference>
<dbReference type="Gene3D" id="1.20.1740.10">
    <property type="entry name" value="Amino acid/polyamine transporter I"/>
    <property type="match status" value="1"/>
</dbReference>
<dbReference type="STRING" id="1766.XA26_34630"/>
<keyword evidence="4 6" id="KW-1133">Transmembrane helix</keyword>
<gene>
    <name evidence="8" type="ORF">XA26_34630</name>
</gene>
<dbReference type="PANTHER" id="PTHR42770:SF8">
    <property type="entry name" value="PUTRESCINE IMPORTER PUUP"/>
    <property type="match status" value="1"/>
</dbReference>
<feature type="transmembrane region" description="Helical" evidence="6">
    <location>
        <begin position="92"/>
        <end position="115"/>
    </location>
</feature>
<dbReference type="PATRIC" id="fig|1766.6.peg.3446"/>
<dbReference type="InterPro" id="IPR004841">
    <property type="entry name" value="AA-permease/SLC12A_dom"/>
</dbReference>
<dbReference type="InterPro" id="IPR050367">
    <property type="entry name" value="APC_superfamily"/>
</dbReference>
<organism evidence="8 9">
    <name type="scientific">Mycolicibacterium fortuitum</name>
    <name type="common">Mycobacterium fortuitum</name>
    <dbReference type="NCBI Taxonomy" id="1766"/>
    <lineage>
        <taxon>Bacteria</taxon>
        <taxon>Bacillati</taxon>
        <taxon>Actinomycetota</taxon>
        <taxon>Actinomycetes</taxon>
        <taxon>Mycobacteriales</taxon>
        <taxon>Mycobacteriaceae</taxon>
        <taxon>Mycolicibacterium</taxon>
    </lineage>
</organism>
<evidence type="ECO:0000256" key="4">
    <source>
        <dbReference type="ARBA" id="ARBA00022989"/>
    </source>
</evidence>